<comment type="caution">
    <text evidence="1">The sequence shown here is derived from an EMBL/GenBank/DDBJ whole genome shotgun (WGS) entry which is preliminary data.</text>
</comment>
<proteinExistence type="predicted"/>
<evidence type="ECO:0000313" key="1">
    <source>
        <dbReference type="EMBL" id="GIX72247.1"/>
    </source>
</evidence>
<organism evidence="1 2">
    <name type="scientific">Caerostris extrusa</name>
    <name type="common">Bark spider</name>
    <name type="synonym">Caerostris bankana</name>
    <dbReference type="NCBI Taxonomy" id="172846"/>
    <lineage>
        <taxon>Eukaryota</taxon>
        <taxon>Metazoa</taxon>
        <taxon>Ecdysozoa</taxon>
        <taxon>Arthropoda</taxon>
        <taxon>Chelicerata</taxon>
        <taxon>Arachnida</taxon>
        <taxon>Araneae</taxon>
        <taxon>Araneomorphae</taxon>
        <taxon>Entelegynae</taxon>
        <taxon>Araneoidea</taxon>
        <taxon>Araneidae</taxon>
        <taxon>Caerostris</taxon>
    </lineage>
</organism>
<dbReference type="AlphaFoldDB" id="A0AAV4MIE2"/>
<reference evidence="1 2" key="1">
    <citation type="submission" date="2021-06" db="EMBL/GenBank/DDBJ databases">
        <title>Caerostris extrusa draft genome.</title>
        <authorList>
            <person name="Kono N."/>
            <person name="Arakawa K."/>
        </authorList>
    </citation>
    <scope>NUCLEOTIDE SEQUENCE [LARGE SCALE GENOMIC DNA]</scope>
</reference>
<evidence type="ECO:0000313" key="2">
    <source>
        <dbReference type="Proteomes" id="UP001054945"/>
    </source>
</evidence>
<dbReference type="EMBL" id="BPLR01019829">
    <property type="protein sequence ID" value="GIX72247.1"/>
    <property type="molecule type" value="Genomic_DNA"/>
</dbReference>
<gene>
    <name evidence="1" type="ORF">CEXT_560391</name>
</gene>
<name>A0AAV4MIE2_CAEEX</name>
<accession>A0AAV4MIE2</accession>
<dbReference type="Proteomes" id="UP001054945">
    <property type="component" value="Unassembled WGS sequence"/>
</dbReference>
<keyword evidence="2" id="KW-1185">Reference proteome</keyword>
<protein>
    <submittedName>
        <fullName evidence="1">Uncharacterized protein</fullName>
    </submittedName>
</protein>
<sequence length="94" mass="10926">MKPIEPTSKMPSRANSCRSWILQPSHCSNPHKTFGFFKSRAHVWYREFSHSSGDHIFCANRKAALEEHDSSRSRIRFHLQRSDFPSEHAKLSVS</sequence>